<accession>A0A1M7LKT7</accession>
<evidence type="ECO:0000313" key="3">
    <source>
        <dbReference type="Proteomes" id="UP000183983"/>
    </source>
</evidence>
<dbReference type="Pfam" id="PF08874">
    <property type="entry name" value="DUF1835"/>
    <property type="match status" value="1"/>
</dbReference>
<dbReference type="InterPro" id="IPR014973">
    <property type="entry name" value="DUF1835"/>
</dbReference>
<proteinExistence type="predicted"/>
<gene>
    <name evidence="2" type="ORF">SAMN05216593_103150</name>
</gene>
<protein>
    <recommendedName>
        <fullName evidence="1">DUF1835 domain-containing protein</fullName>
    </recommendedName>
</protein>
<evidence type="ECO:0000313" key="2">
    <source>
        <dbReference type="EMBL" id="SHM78750.1"/>
    </source>
</evidence>
<dbReference type="STRING" id="1190415.SAMN05216593_103150"/>
<organism evidence="2 3">
    <name type="scientific">Pseudomonas asturiensis</name>
    <dbReference type="NCBI Taxonomy" id="1190415"/>
    <lineage>
        <taxon>Bacteria</taxon>
        <taxon>Pseudomonadati</taxon>
        <taxon>Pseudomonadota</taxon>
        <taxon>Gammaproteobacteria</taxon>
        <taxon>Pseudomonadales</taxon>
        <taxon>Pseudomonadaceae</taxon>
        <taxon>Pseudomonas</taxon>
    </lineage>
</organism>
<evidence type="ECO:0000259" key="1">
    <source>
        <dbReference type="Pfam" id="PF08874"/>
    </source>
</evidence>
<dbReference type="AlphaFoldDB" id="A0A1M7LKT7"/>
<dbReference type="RefSeq" id="WP_073163528.1">
    <property type="nucleotide sequence ID" value="NZ_FRDA01000003.1"/>
</dbReference>
<feature type="domain" description="DUF1835" evidence="1">
    <location>
        <begin position="97"/>
        <end position="209"/>
    </location>
</feature>
<name>A0A1M7LKT7_9PSED</name>
<sequence>MSSTTASRPRDGRISLEQQRKRAKALLQRLKLGTAPDQLALLGSRAQSSAPTLSDAQWLIARELGFSSWPRLKAHVDAITFAALHPDFDASDEARTVHWRCGNDIAHSLQLAGFKGAFQMLSDPMCMGPVQDLPDEHYQAVRSQFIHEAFGIDHSDAARRMADEYSRLEHLSRDHHSVLWCEADAYDQLFLVRALAGLDRLPPRLELIEVDRVPGVERFIGIGQLAPDVLAWLWPQRKQVTQAMLDCSRQAWRAFRDASPVALAELAHGPQLPLPLLAPALLRQLQELPGCRDGLSLTERLSLQYLREAGEVTFGRVFAELMDKREPLPFLGDMMFHALLRPLIDAPAALITESDTHLAWPRRTLRITALGERVLDAHAYWPDHAQQSRWVGGTCIQPGRAHWALDEQLRPVWHG</sequence>
<dbReference type="EMBL" id="FRDA01000003">
    <property type="protein sequence ID" value="SHM78750.1"/>
    <property type="molecule type" value="Genomic_DNA"/>
</dbReference>
<reference evidence="2 3" key="1">
    <citation type="submission" date="2016-11" db="EMBL/GenBank/DDBJ databases">
        <authorList>
            <person name="Jaros S."/>
            <person name="Januszkiewicz K."/>
            <person name="Wedrychowicz H."/>
        </authorList>
    </citation>
    <scope>NUCLEOTIDE SEQUENCE [LARGE SCALE GENOMIC DNA]</scope>
    <source>
        <strain evidence="2 3">LMG 26898</strain>
    </source>
</reference>
<dbReference type="OrthoDB" id="127805at2"/>
<dbReference type="Proteomes" id="UP000183983">
    <property type="component" value="Unassembled WGS sequence"/>
</dbReference>